<dbReference type="InterPro" id="IPR045728">
    <property type="entry name" value="DUF6082"/>
</dbReference>
<name>A0A1H4KRS2_STRMJ</name>
<gene>
    <name evidence="1" type="ORF">SAMN04490356_0928</name>
</gene>
<sequence length="147" mass="16565">MKIPYVVLAAAAVGVARLVQSERQNRQRLALHAEELHQVWISEVASDPELRAMWTAPGEPPAEEYARLLHCNRLISFLSVKYRAGLLDAASLRIQSRWVMEREVGRTYWTTFGAFREEEALDRTDRTFNAITADEHAALVDADAAAT</sequence>
<protein>
    <submittedName>
        <fullName evidence="1">Uncharacterized protein</fullName>
    </submittedName>
</protein>
<evidence type="ECO:0000313" key="1">
    <source>
        <dbReference type="EMBL" id="SEB61207.1"/>
    </source>
</evidence>
<dbReference type="EMBL" id="FNST01000002">
    <property type="protein sequence ID" value="SEB61207.1"/>
    <property type="molecule type" value="Genomic_DNA"/>
</dbReference>
<dbReference type="Pfam" id="PF19560">
    <property type="entry name" value="DUF6082"/>
    <property type="match status" value="1"/>
</dbReference>
<organism evidence="1 2">
    <name type="scientific">Streptomyces melanosporofaciens</name>
    <dbReference type="NCBI Taxonomy" id="67327"/>
    <lineage>
        <taxon>Bacteria</taxon>
        <taxon>Bacillati</taxon>
        <taxon>Actinomycetota</taxon>
        <taxon>Actinomycetes</taxon>
        <taxon>Kitasatosporales</taxon>
        <taxon>Streptomycetaceae</taxon>
        <taxon>Streptomyces</taxon>
        <taxon>Streptomyces violaceusniger group</taxon>
    </lineage>
</organism>
<dbReference type="RefSeq" id="WP_093460467.1">
    <property type="nucleotide sequence ID" value="NZ_FNST01000002.1"/>
</dbReference>
<proteinExistence type="predicted"/>
<keyword evidence="2" id="KW-1185">Reference proteome</keyword>
<evidence type="ECO:0000313" key="2">
    <source>
        <dbReference type="Proteomes" id="UP000198609"/>
    </source>
</evidence>
<dbReference type="AlphaFoldDB" id="A0A1H4KRS2"/>
<accession>A0A1H4KRS2</accession>
<dbReference type="Proteomes" id="UP000198609">
    <property type="component" value="Unassembled WGS sequence"/>
</dbReference>
<reference evidence="2" key="1">
    <citation type="submission" date="2016-10" db="EMBL/GenBank/DDBJ databases">
        <authorList>
            <person name="Varghese N."/>
            <person name="Submissions S."/>
        </authorList>
    </citation>
    <scope>NUCLEOTIDE SEQUENCE [LARGE SCALE GENOMIC DNA]</scope>
    <source>
        <strain evidence="2">DSM 40318</strain>
    </source>
</reference>